<evidence type="ECO:0000256" key="2">
    <source>
        <dbReference type="ARBA" id="ARBA00009864"/>
    </source>
</evidence>
<gene>
    <name evidence="9" type="ORF">B0A48_11088</name>
</gene>
<proteinExistence type="inferred from homology"/>
<keyword evidence="10" id="KW-1185">Reference proteome</keyword>
<dbReference type="FunCoup" id="A0A1V8SUD9">
    <property type="interactions" value="211"/>
</dbReference>
<comment type="subcellular location">
    <subcellularLocation>
        <location evidence="1">Mitochondrion</location>
    </subcellularLocation>
</comment>
<comment type="similarity">
    <text evidence="2">Belongs to the mitochondrion-specific ribosomal protein mS23 family.</text>
</comment>
<evidence type="ECO:0000313" key="9">
    <source>
        <dbReference type="EMBL" id="OQO02805.1"/>
    </source>
</evidence>
<dbReference type="GO" id="GO:0005763">
    <property type="term" value="C:mitochondrial small ribosomal subunit"/>
    <property type="evidence" value="ECO:0007669"/>
    <property type="project" value="InterPro"/>
</dbReference>
<keyword evidence="5" id="KW-0687">Ribonucleoprotein</keyword>
<evidence type="ECO:0000256" key="1">
    <source>
        <dbReference type="ARBA" id="ARBA00004173"/>
    </source>
</evidence>
<reference evidence="10" key="1">
    <citation type="submission" date="2017-03" db="EMBL/GenBank/DDBJ databases">
        <title>Genomes of endolithic fungi from Antarctica.</title>
        <authorList>
            <person name="Coleine C."/>
            <person name="Masonjones S."/>
            <person name="Stajich J.E."/>
        </authorList>
    </citation>
    <scope>NUCLEOTIDE SEQUENCE [LARGE SCALE GENOMIC DNA]</scope>
    <source>
        <strain evidence="10">CCFEE 5527</strain>
    </source>
</reference>
<evidence type="ECO:0000256" key="6">
    <source>
        <dbReference type="ARBA" id="ARBA00035137"/>
    </source>
</evidence>
<evidence type="ECO:0000256" key="7">
    <source>
        <dbReference type="ARBA" id="ARBA00035421"/>
    </source>
</evidence>
<organism evidence="9 10">
    <name type="scientific">Cryoendolithus antarcticus</name>
    <dbReference type="NCBI Taxonomy" id="1507870"/>
    <lineage>
        <taxon>Eukaryota</taxon>
        <taxon>Fungi</taxon>
        <taxon>Dikarya</taxon>
        <taxon>Ascomycota</taxon>
        <taxon>Pezizomycotina</taxon>
        <taxon>Dothideomycetes</taxon>
        <taxon>Dothideomycetidae</taxon>
        <taxon>Cladosporiales</taxon>
        <taxon>Cladosporiaceae</taxon>
        <taxon>Cryoendolithus</taxon>
    </lineage>
</organism>
<evidence type="ECO:0000256" key="5">
    <source>
        <dbReference type="ARBA" id="ARBA00023274"/>
    </source>
</evidence>
<accession>A0A1V8SUD9</accession>
<dbReference type="STRING" id="1507870.A0A1V8SUD9"/>
<comment type="caution">
    <text evidence="9">The sequence shown here is derived from an EMBL/GenBank/DDBJ whole genome shotgun (WGS) entry which is preliminary data.</text>
</comment>
<evidence type="ECO:0000256" key="8">
    <source>
        <dbReference type="SAM" id="MobiDB-lite"/>
    </source>
</evidence>
<evidence type="ECO:0000313" key="10">
    <source>
        <dbReference type="Proteomes" id="UP000192596"/>
    </source>
</evidence>
<dbReference type="GO" id="GO:0003735">
    <property type="term" value="F:structural constituent of ribosome"/>
    <property type="evidence" value="ECO:0007669"/>
    <property type="project" value="InterPro"/>
</dbReference>
<dbReference type="OrthoDB" id="5542239at2759"/>
<dbReference type="Pfam" id="PF13741">
    <property type="entry name" value="MRP-S25"/>
    <property type="match status" value="3"/>
</dbReference>
<evidence type="ECO:0000256" key="3">
    <source>
        <dbReference type="ARBA" id="ARBA00022980"/>
    </source>
</evidence>
<evidence type="ECO:0000256" key="4">
    <source>
        <dbReference type="ARBA" id="ARBA00023128"/>
    </source>
</evidence>
<dbReference type="Proteomes" id="UP000192596">
    <property type="component" value="Unassembled WGS sequence"/>
</dbReference>
<feature type="region of interest" description="Disordered" evidence="8">
    <location>
        <begin position="256"/>
        <end position="277"/>
    </location>
</feature>
<keyword evidence="4" id="KW-0496">Mitochondrion</keyword>
<dbReference type="AlphaFoldDB" id="A0A1V8SUD9"/>
<dbReference type="PANTHER" id="PTHR37799:SF1">
    <property type="entry name" value="SMALL RIBOSOMAL SUBUNIT PROTEIN MS23"/>
    <property type="match status" value="1"/>
</dbReference>
<keyword evidence="3" id="KW-0689">Ribosomal protein</keyword>
<dbReference type="InParanoid" id="A0A1V8SUD9"/>
<protein>
    <recommendedName>
        <fullName evidence="6">Small ribosomal subunit protein mS23</fullName>
    </recommendedName>
    <alternativeName>
        <fullName evidence="7">37S ribosomal protein S25, mitochondrial</fullName>
    </alternativeName>
</protein>
<sequence>MGRYNLSAQRVHKHASQLLEANRISAPPPWYDTIATFPPSAILVRPIFQRPTIRKATRKPSKLFSPVKLGYEEDRLRWEYFNDHPWELARPRVLLENDGRDHEKWDWSHALCQPETREVGEAGVNAWMRMQQRSQASRPLNGEAVVQRQMWLMRHENMSEAKAYDAARKELYRARHLQETEQRVAKEEAMHYGAYFGKSPLEVGMQLEDAQWENWKAWAEKETTALKALQGSAYTGMEVDSALDTPEVAEEEVQELAGDVPGSRAGQSARGGVAVHP</sequence>
<name>A0A1V8SUD9_9PEZI</name>
<dbReference type="EMBL" id="NAJO01000026">
    <property type="protein sequence ID" value="OQO02805.1"/>
    <property type="molecule type" value="Genomic_DNA"/>
</dbReference>
<dbReference type="PANTHER" id="PTHR37799">
    <property type="entry name" value="37S RIBOSOMAL PROTEIN S25, MITOCHONDRIAL"/>
    <property type="match status" value="1"/>
</dbReference>
<dbReference type="InterPro" id="IPR016939">
    <property type="entry name" value="Ribosomal_mS23_fun"/>
</dbReference>